<name>A0AAD5V137_9APHY</name>
<reference evidence="4" key="1">
    <citation type="submission" date="2022-07" db="EMBL/GenBank/DDBJ databases">
        <title>Genome Sequence of Physisporinus lineatus.</title>
        <authorList>
            <person name="Buettner E."/>
        </authorList>
    </citation>
    <scope>NUCLEOTIDE SEQUENCE</scope>
    <source>
        <strain evidence="4">VT162</strain>
    </source>
</reference>
<evidence type="ECO:0000256" key="1">
    <source>
        <dbReference type="ARBA" id="ARBA00023157"/>
    </source>
</evidence>
<dbReference type="PANTHER" id="PTHR46115">
    <property type="entry name" value="THIOREDOXIN-LIKE PROTEIN 1"/>
    <property type="match status" value="1"/>
</dbReference>
<dbReference type="PRINTS" id="PR00421">
    <property type="entry name" value="THIOREDOXIN"/>
</dbReference>
<keyword evidence="1" id="KW-1015">Disulfide bond</keyword>
<dbReference type="Pfam" id="PF00085">
    <property type="entry name" value="Thioredoxin"/>
    <property type="match status" value="1"/>
</dbReference>
<dbReference type="PROSITE" id="PS51352">
    <property type="entry name" value="THIOREDOXIN_2"/>
    <property type="match status" value="1"/>
</dbReference>
<dbReference type="InterPro" id="IPR013766">
    <property type="entry name" value="Thioredoxin_domain"/>
</dbReference>
<evidence type="ECO:0000313" key="5">
    <source>
        <dbReference type="Proteomes" id="UP001212997"/>
    </source>
</evidence>
<accession>A0AAD5V137</accession>
<dbReference type="InterPro" id="IPR036249">
    <property type="entry name" value="Thioredoxin-like_sf"/>
</dbReference>
<dbReference type="EMBL" id="JANAWD010000228">
    <property type="protein sequence ID" value="KAJ3483436.1"/>
    <property type="molecule type" value="Genomic_DNA"/>
</dbReference>
<dbReference type="PROSITE" id="PS00194">
    <property type="entry name" value="THIOREDOXIN_1"/>
    <property type="match status" value="1"/>
</dbReference>
<dbReference type="InterPro" id="IPR017937">
    <property type="entry name" value="Thioredoxin_CS"/>
</dbReference>
<proteinExistence type="predicted"/>
<dbReference type="Proteomes" id="UP001212997">
    <property type="component" value="Unassembled WGS sequence"/>
</dbReference>
<feature type="domain" description="Thioredoxin" evidence="3">
    <location>
        <begin position="1"/>
        <end position="106"/>
    </location>
</feature>
<evidence type="ECO:0000256" key="2">
    <source>
        <dbReference type="SAM" id="MobiDB-lite"/>
    </source>
</evidence>
<dbReference type="AlphaFoldDB" id="A0AAD5V137"/>
<feature type="region of interest" description="Disordered" evidence="2">
    <location>
        <begin position="107"/>
        <end position="126"/>
    </location>
</feature>
<dbReference type="CDD" id="cd02947">
    <property type="entry name" value="TRX_family"/>
    <property type="match status" value="1"/>
</dbReference>
<dbReference type="SUPFAM" id="SSF52833">
    <property type="entry name" value="Thioredoxin-like"/>
    <property type="match status" value="1"/>
</dbReference>
<dbReference type="Gene3D" id="3.40.30.10">
    <property type="entry name" value="Glutaredoxin"/>
    <property type="match status" value="1"/>
</dbReference>
<organism evidence="4 5">
    <name type="scientific">Meripilus lineatus</name>
    <dbReference type="NCBI Taxonomy" id="2056292"/>
    <lineage>
        <taxon>Eukaryota</taxon>
        <taxon>Fungi</taxon>
        <taxon>Dikarya</taxon>
        <taxon>Basidiomycota</taxon>
        <taxon>Agaricomycotina</taxon>
        <taxon>Agaricomycetes</taxon>
        <taxon>Polyporales</taxon>
        <taxon>Meripilaceae</taxon>
        <taxon>Meripilus</taxon>
    </lineage>
</organism>
<gene>
    <name evidence="4" type="ORF">NLI96_g6316</name>
</gene>
<keyword evidence="5" id="KW-1185">Reference proteome</keyword>
<evidence type="ECO:0000313" key="4">
    <source>
        <dbReference type="EMBL" id="KAJ3483436.1"/>
    </source>
</evidence>
<sequence>MPTFTIATCQEFEDVIKTPQTVFIAFWAPWCGACKFILPTFTLLSVEHRKSCFYKVNVKQLPELAQRFGIRETPTFIVFQNGRPMARLVGAYTAQLEMAQVELQGRGQPARFEQPSPTPSSMPSLEAPSGITEVLPAQKIGDKIQIHFSSAFDACAGIRSVRVIGRPRVVVRQNDETTHIFILPSDATFSNVLLPRSVSMPADLEKLAYSAN</sequence>
<evidence type="ECO:0000259" key="3">
    <source>
        <dbReference type="PROSITE" id="PS51352"/>
    </source>
</evidence>
<protein>
    <recommendedName>
        <fullName evidence="3">Thioredoxin domain-containing protein</fullName>
    </recommendedName>
</protein>
<comment type="caution">
    <text evidence="4">The sequence shown here is derived from an EMBL/GenBank/DDBJ whole genome shotgun (WGS) entry which is preliminary data.</text>
</comment>